<keyword evidence="1" id="KW-1133">Transmembrane helix</keyword>
<dbReference type="OrthoDB" id="7863719at2"/>
<evidence type="ECO:0000313" key="2">
    <source>
        <dbReference type="EMBL" id="THH35727.1"/>
    </source>
</evidence>
<keyword evidence="3" id="KW-1185">Reference proteome</keyword>
<evidence type="ECO:0008006" key="4">
    <source>
        <dbReference type="Google" id="ProtNLM"/>
    </source>
</evidence>
<dbReference type="EMBL" id="SRKY01000003">
    <property type="protein sequence ID" value="THH35727.1"/>
    <property type="molecule type" value="Genomic_DNA"/>
</dbReference>
<comment type="caution">
    <text evidence="2">The sequence shown here is derived from an EMBL/GenBank/DDBJ whole genome shotgun (WGS) entry which is preliminary data.</text>
</comment>
<evidence type="ECO:0000256" key="1">
    <source>
        <dbReference type="SAM" id="Phobius"/>
    </source>
</evidence>
<protein>
    <recommendedName>
        <fullName evidence="4">Dihydroorotate dehydrogenase</fullName>
    </recommendedName>
</protein>
<keyword evidence="1" id="KW-0472">Membrane</keyword>
<accession>A0A4S4NB86</accession>
<dbReference type="RefSeq" id="WP_136463197.1">
    <property type="nucleotide sequence ID" value="NZ_SRKY01000003.1"/>
</dbReference>
<proteinExistence type="predicted"/>
<dbReference type="AlphaFoldDB" id="A0A4S4NB86"/>
<reference evidence="2 3" key="1">
    <citation type="submission" date="2019-04" db="EMBL/GenBank/DDBJ databases">
        <title>Shimia ponticola sp. nov., isolated from seawater.</title>
        <authorList>
            <person name="Kim Y.-O."/>
            <person name="Yoon J.-H."/>
        </authorList>
    </citation>
    <scope>NUCLEOTIDE SEQUENCE [LARGE SCALE GENOMIC DNA]</scope>
    <source>
        <strain evidence="2 3">MYP11</strain>
    </source>
</reference>
<feature type="transmembrane region" description="Helical" evidence="1">
    <location>
        <begin position="58"/>
        <end position="82"/>
    </location>
</feature>
<sequence length="125" mass="13280">MNKSDLNEAELDALFDLAREEVPAPDPAFLARIQRDAVTALRTPEQPRRAKAPGLFQMLRASVGGWLGMSGLVTATVAGLWIGVAPPSVLPDPAVFVSLAAGEAAADADYWLGSVEDDWYALEDG</sequence>
<keyword evidence="1" id="KW-0812">Transmembrane</keyword>
<dbReference type="Proteomes" id="UP000306602">
    <property type="component" value="Unassembled WGS sequence"/>
</dbReference>
<evidence type="ECO:0000313" key="3">
    <source>
        <dbReference type="Proteomes" id="UP000306602"/>
    </source>
</evidence>
<name>A0A4S4NB86_9RHOB</name>
<gene>
    <name evidence="2" type="ORF">E4Z66_11605</name>
</gene>
<organism evidence="2 3">
    <name type="scientific">Aliishimia ponticola</name>
    <dbReference type="NCBI Taxonomy" id="2499833"/>
    <lineage>
        <taxon>Bacteria</taxon>
        <taxon>Pseudomonadati</taxon>
        <taxon>Pseudomonadota</taxon>
        <taxon>Alphaproteobacteria</taxon>
        <taxon>Rhodobacterales</taxon>
        <taxon>Paracoccaceae</taxon>
        <taxon>Aliishimia</taxon>
    </lineage>
</organism>